<accession>A0ABU8XKI5</accession>
<dbReference type="PROSITE" id="PS51123">
    <property type="entry name" value="OMPA_2"/>
    <property type="match status" value="1"/>
</dbReference>
<protein>
    <recommendedName>
        <fullName evidence="4">OmpA-like domain-containing protein</fullName>
    </recommendedName>
</protein>
<evidence type="ECO:0000256" key="1">
    <source>
        <dbReference type="PROSITE-ProRule" id="PRU00473"/>
    </source>
</evidence>
<sequence>MAEARASEADEAGEGYFASISDLMVGVLFVFLLMLTVFALNFRSSEDDVERLRAELRAAQAEVQAKREEAARALREAEERKAESLRLAAQLEVQRATLLKALDLLEADLEQRNRARIDMLDGLERRLRERGVQVQVDQRSGVLRLAERDLRFPTRSAELTPEARQTVNVLADVFAEVLPCYAHGPEVAGCGEGDAPVLEAVLVEGHTDKRPISDRRQFRDNYQLSAERALTVYRAAVERQPGLLALLNPEDQRLLGVSGYGETRPLPDALGEGEEDLARNRRIDIRFVLSSRTAEEVRRLKEEIRRVLEGVR</sequence>
<dbReference type="RefSeq" id="WP_418157561.1">
    <property type="nucleotide sequence ID" value="NZ_JBBLZC010000001.1"/>
</dbReference>
<evidence type="ECO:0000256" key="3">
    <source>
        <dbReference type="SAM" id="Phobius"/>
    </source>
</evidence>
<dbReference type="EMBL" id="JBBLZC010000001">
    <property type="protein sequence ID" value="MEK0081712.1"/>
    <property type="molecule type" value="Genomic_DNA"/>
</dbReference>
<evidence type="ECO:0000313" key="5">
    <source>
        <dbReference type="EMBL" id="MEK0081712.1"/>
    </source>
</evidence>
<keyword evidence="6" id="KW-1185">Reference proteome</keyword>
<feature type="domain" description="OmpA-like" evidence="4">
    <location>
        <begin position="139"/>
        <end position="291"/>
    </location>
</feature>
<evidence type="ECO:0000259" key="4">
    <source>
        <dbReference type="PROSITE" id="PS51123"/>
    </source>
</evidence>
<dbReference type="Gene3D" id="3.30.1330.60">
    <property type="entry name" value="OmpA-like domain"/>
    <property type="match status" value="1"/>
</dbReference>
<dbReference type="Proteomes" id="UP001375743">
    <property type="component" value="Unassembled WGS sequence"/>
</dbReference>
<feature type="transmembrane region" description="Helical" evidence="3">
    <location>
        <begin position="23"/>
        <end position="42"/>
    </location>
</feature>
<dbReference type="PANTHER" id="PTHR30329:SF21">
    <property type="entry name" value="LIPOPROTEIN YIAD-RELATED"/>
    <property type="match status" value="1"/>
</dbReference>
<reference evidence="5 6" key="1">
    <citation type="submission" date="2024-01" db="EMBL/GenBank/DDBJ databases">
        <title>Multi-omics insights into the function and evolution of sodium benzoate biodegradation pathways in Benzoatithermus flavus gen. nov., sp. nov. from hot spring.</title>
        <authorList>
            <person name="Hu C.-J."/>
            <person name="Li W.-J."/>
        </authorList>
    </citation>
    <scope>NUCLEOTIDE SEQUENCE [LARGE SCALE GENOMIC DNA]</scope>
    <source>
        <strain evidence="5 6">SYSU G07066</strain>
    </source>
</reference>
<evidence type="ECO:0000313" key="6">
    <source>
        <dbReference type="Proteomes" id="UP001375743"/>
    </source>
</evidence>
<keyword evidence="3" id="KW-1133">Transmembrane helix</keyword>
<keyword evidence="2" id="KW-0175">Coiled coil</keyword>
<evidence type="ECO:0000256" key="2">
    <source>
        <dbReference type="SAM" id="Coils"/>
    </source>
</evidence>
<dbReference type="PANTHER" id="PTHR30329">
    <property type="entry name" value="STATOR ELEMENT OF FLAGELLAR MOTOR COMPLEX"/>
    <property type="match status" value="1"/>
</dbReference>
<gene>
    <name evidence="5" type="ORF">U1T56_00995</name>
</gene>
<name>A0ABU8XKI5_9PROT</name>
<dbReference type="CDD" id="cd07185">
    <property type="entry name" value="OmpA_C-like"/>
    <property type="match status" value="1"/>
</dbReference>
<comment type="caution">
    <text evidence="5">The sequence shown here is derived from an EMBL/GenBank/DDBJ whole genome shotgun (WGS) entry which is preliminary data.</text>
</comment>
<keyword evidence="3" id="KW-0812">Transmembrane</keyword>
<dbReference type="SUPFAM" id="SSF103088">
    <property type="entry name" value="OmpA-like"/>
    <property type="match status" value="1"/>
</dbReference>
<keyword evidence="1 3" id="KW-0472">Membrane</keyword>
<dbReference type="InterPro" id="IPR036737">
    <property type="entry name" value="OmpA-like_sf"/>
</dbReference>
<feature type="coiled-coil region" evidence="2">
    <location>
        <begin position="42"/>
        <end position="108"/>
    </location>
</feature>
<proteinExistence type="predicted"/>
<organism evidence="5 6">
    <name type="scientific">Benzoatithermus flavus</name>
    <dbReference type="NCBI Taxonomy" id="3108223"/>
    <lineage>
        <taxon>Bacteria</taxon>
        <taxon>Pseudomonadati</taxon>
        <taxon>Pseudomonadota</taxon>
        <taxon>Alphaproteobacteria</taxon>
        <taxon>Geminicoccales</taxon>
        <taxon>Geminicoccaceae</taxon>
        <taxon>Benzoatithermus</taxon>
    </lineage>
</organism>
<dbReference type="InterPro" id="IPR006665">
    <property type="entry name" value="OmpA-like"/>
</dbReference>
<dbReference type="InterPro" id="IPR050330">
    <property type="entry name" value="Bact_OuterMem_StrucFunc"/>
</dbReference>